<gene>
    <name evidence="1" type="ORF">O181_035628</name>
</gene>
<reference evidence="1" key="1">
    <citation type="submission" date="2021-03" db="EMBL/GenBank/DDBJ databases">
        <title>Draft genome sequence of rust myrtle Austropuccinia psidii MF-1, a brazilian biotype.</title>
        <authorList>
            <person name="Quecine M.C."/>
            <person name="Pachon D.M.R."/>
            <person name="Bonatelli M.L."/>
            <person name="Correr F.H."/>
            <person name="Franceschini L.M."/>
            <person name="Leite T.F."/>
            <person name="Margarido G.R.A."/>
            <person name="Almeida C.A."/>
            <person name="Ferrarezi J.A."/>
            <person name="Labate C.A."/>
        </authorList>
    </citation>
    <scope>NUCLEOTIDE SEQUENCE</scope>
    <source>
        <strain evidence="1">MF-1</strain>
    </source>
</reference>
<dbReference type="Proteomes" id="UP000765509">
    <property type="component" value="Unassembled WGS sequence"/>
</dbReference>
<keyword evidence="2" id="KW-1185">Reference proteome</keyword>
<accession>A0A9Q3D7V1</accession>
<protein>
    <submittedName>
        <fullName evidence="1">Uncharacterized protein</fullName>
    </submittedName>
</protein>
<comment type="caution">
    <text evidence="1">The sequence shown here is derived from an EMBL/GenBank/DDBJ whole genome shotgun (WGS) entry which is preliminary data.</text>
</comment>
<organism evidence="1 2">
    <name type="scientific">Austropuccinia psidii MF-1</name>
    <dbReference type="NCBI Taxonomy" id="1389203"/>
    <lineage>
        <taxon>Eukaryota</taxon>
        <taxon>Fungi</taxon>
        <taxon>Dikarya</taxon>
        <taxon>Basidiomycota</taxon>
        <taxon>Pucciniomycotina</taxon>
        <taxon>Pucciniomycetes</taxon>
        <taxon>Pucciniales</taxon>
        <taxon>Sphaerophragmiaceae</taxon>
        <taxon>Austropuccinia</taxon>
    </lineage>
</organism>
<evidence type="ECO:0000313" key="1">
    <source>
        <dbReference type="EMBL" id="MBW0495913.1"/>
    </source>
</evidence>
<evidence type="ECO:0000313" key="2">
    <source>
        <dbReference type="Proteomes" id="UP000765509"/>
    </source>
</evidence>
<dbReference type="EMBL" id="AVOT02013353">
    <property type="protein sequence ID" value="MBW0495913.1"/>
    <property type="molecule type" value="Genomic_DNA"/>
</dbReference>
<proteinExistence type="predicted"/>
<dbReference type="AlphaFoldDB" id="A0A9Q3D7V1"/>
<sequence>MTCSIAPAQESRYQDEEAFKEIGSKAASTSPTHRQRLATKIYEITTIHRVFQVLSMDEWSRLFKDRPKMEI</sequence>
<name>A0A9Q3D7V1_9BASI</name>